<sequence length="627" mass="71213">WLTANKLSLNMKKSEFMIIGSRRRLASIENSPVLTLGGNNIKRVYQKKSLGMILDDQLKWNKHNEMQCKTISNNIALLKRAKLFVNRDSLIKIYNALVWPHFNYCSTIWNDGCCSIIDKLFILQKRAARVITGDTYEVRSMQTLDSLNWLPIEELLKQRQLIMTFKVLTGRLPRYLEKLFSVSQNDNYNLRSNQIKLNLPKPKTNFLKRSFSYRAAKSWNELPSETIENYNNLSILSFKRQLLNSSVSIHSLLKINVESEISSRSAGTENKDLDLEEETDELQVTEQNVRQAKRGKPVHPIWSDAFDIPDVHYIQSPNNALCKHCKQSVRHHHKTLSVETHLHWWNNSVNGASKKAKVATSISSKSVSSFGNLTQSSLRSFVIPHLNATEQKKFNQEIAMHFYCTGTSTRLPTRKQLADDSSGGLLESCYQRVKAEVGKLLSFNKQYICITSDAWSSTLNELIVNYMAVSPTNMAVSLQFFLFFSLMFNDVYQNTLNLQDNNAGISLEGFVVAGKLSSSVAIPEVKTQRNSIAIASRPLIPASRKLMMGVGDIALNPGPVNSNVTFSSNESMMSGSGISDSERDYSTEYFNLGLGDKEKFEQIKLYLLDSLYTVNGFSIFRRERLLK</sequence>
<dbReference type="Proteomes" id="UP001152795">
    <property type="component" value="Unassembled WGS sequence"/>
</dbReference>
<dbReference type="EMBL" id="CACRXK020029959">
    <property type="protein sequence ID" value="CAB4042356.1"/>
    <property type="molecule type" value="Genomic_DNA"/>
</dbReference>
<organism evidence="1 2">
    <name type="scientific">Paramuricea clavata</name>
    <name type="common">Red gorgonian</name>
    <name type="synonym">Violescent sea-whip</name>
    <dbReference type="NCBI Taxonomy" id="317549"/>
    <lineage>
        <taxon>Eukaryota</taxon>
        <taxon>Metazoa</taxon>
        <taxon>Cnidaria</taxon>
        <taxon>Anthozoa</taxon>
        <taxon>Octocorallia</taxon>
        <taxon>Malacalcyonacea</taxon>
        <taxon>Plexauridae</taxon>
        <taxon>Paramuricea</taxon>
    </lineage>
</organism>
<feature type="non-terminal residue" evidence="1">
    <location>
        <position position="627"/>
    </location>
</feature>
<name>A0A7D9K7Q2_PARCT</name>
<reference evidence="1" key="1">
    <citation type="submission" date="2020-04" db="EMBL/GenBank/DDBJ databases">
        <authorList>
            <person name="Alioto T."/>
            <person name="Alioto T."/>
            <person name="Gomez Garrido J."/>
        </authorList>
    </citation>
    <scope>NUCLEOTIDE SEQUENCE</scope>
    <source>
        <strain evidence="1">A484AB</strain>
    </source>
</reference>
<comment type="caution">
    <text evidence="1">The sequence shown here is derived from an EMBL/GenBank/DDBJ whole genome shotgun (WGS) entry which is preliminary data.</text>
</comment>
<keyword evidence="2" id="KW-1185">Reference proteome</keyword>
<accession>A0A7D9K7Q2</accession>
<gene>
    <name evidence="1" type="ORF">PACLA_8A018700</name>
</gene>
<evidence type="ECO:0000313" key="2">
    <source>
        <dbReference type="Proteomes" id="UP001152795"/>
    </source>
</evidence>
<feature type="non-terminal residue" evidence="1">
    <location>
        <position position="1"/>
    </location>
</feature>
<dbReference type="PANTHER" id="PTHR33332">
    <property type="entry name" value="REVERSE TRANSCRIPTASE DOMAIN-CONTAINING PROTEIN"/>
    <property type="match status" value="1"/>
</dbReference>
<dbReference type="AlphaFoldDB" id="A0A7D9K7Q2"/>
<proteinExistence type="predicted"/>
<dbReference type="OrthoDB" id="6768507at2759"/>
<evidence type="ECO:0000313" key="1">
    <source>
        <dbReference type="EMBL" id="CAB4042356.1"/>
    </source>
</evidence>
<protein>
    <submittedName>
        <fullName evidence="1">Uncharacterized protein</fullName>
    </submittedName>
</protein>